<accession>A0AA40FD61</accession>
<sequence>MAGDGGRTGGVLRGEGEDDWRQIGDKGMGLQWGRTDNEEEERKGIERNTRRLDRENDHFP</sequence>
<keyword evidence="3" id="KW-1185">Reference proteome</keyword>
<name>A0AA40FD61_9HYME</name>
<feature type="region of interest" description="Disordered" evidence="1">
    <location>
        <begin position="1"/>
        <end position="60"/>
    </location>
</feature>
<evidence type="ECO:0000256" key="1">
    <source>
        <dbReference type="SAM" id="MobiDB-lite"/>
    </source>
</evidence>
<evidence type="ECO:0000313" key="2">
    <source>
        <dbReference type="EMBL" id="KAK1116808.1"/>
    </source>
</evidence>
<comment type="caution">
    <text evidence="2">The sequence shown here is derived from an EMBL/GenBank/DDBJ whole genome shotgun (WGS) entry which is preliminary data.</text>
</comment>
<feature type="compositionally biased region" description="Basic and acidic residues" evidence="1">
    <location>
        <begin position="40"/>
        <end position="60"/>
    </location>
</feature>
<proteinExistence type="predicted"/>
<organism evidence="2 3">
    <name type="scientific">Melipona bicolor</name>
    <dbReference type="NCBI Taxonomy" id="60889"/>
    <lineage>
        <taxon>Eukaryota</taxon>
        <taxon>Metazoa</taxon>
        <taxon>Ecdysozoa</taxon>
        <taxon>Arthropoda</taxon>
        <taxon>Hexapoda</taxon>
        <taxon>Insecta</taxon>
        <taxon>Pterygota</taxon>
        <taxon>Neoptera</taxon>
        <taxon>Endopterygota</taxon>
        <taxon>Hymenoptera</taxon>
        <taxon>Apocrita</taxon>
        <taxon>Aculeata</taxon>
        <taxon>Apoidea</taxon>
        <taxon>Anthophila</taxon>
        <taxon>Apidae</taxon>
        <taxon>Melipona</taxon>
    </lineage>
</organism>
<reference evidence="2" key="1">
    <citation type="submission" date="2021-10" db="EMBL/GenBank/DDBJ databases">
        <title>Melipona bicolor Genome sequencing and assembly.</title>
        <authorList>
            <person name="Araujo N.S."/>
            <person name="Arias M.C."/>
        </authorList>
    </citation>
    <scope>NUCLEOTIDE SEQUENCE</scope>
    <source>
        <strain evidence="2">USP_2M_L1-L4_2017</strain>
        <tissue evidence="2">Whole body</tissue>
    </source>
</reference>
<dbReference type="AlphaFoldDB" id="A0AA40FD61"/>
<feature type="compositionally biased region" description="Gly residues" evidence="1">
    <location>
        <begin position="1"/>
        <end position="13"/>
    </location>
</feature>
<dbReference type="Proteomes" id="UP001177670">
    <property type="component" value="Unassembled WGS sequence"/>
</dbReference>
<evidence type="ECO:0000313" key="3">
    <source>
        <dbReference type="Proteomes" id="UP001177670"/>
    </source>
</evidence>
<dbReference type="EMBL" id="JAHYIQ010000062">
    <property type="protein sequence ID" value="KAK1116808.1"/>
    <property type="molecule type" value="Genomic_DNA"/>
</dbReference>
<gene>
    <name evidence="2" type="ORF">K0M31_018088</name>
</gene>
<protein>
    <submittedName>
        <fullName evidence="2">Uncharacterized protein</fullName>
    </submittedName>
</protein>